<dbReference type="Proteomes" id="UP000662973">
    <property type="component" value="Chromosome"/>
</dbReference>
<name>A0A897N4C1_9EURY</name>
<dbReference type="InterPro" id="IPR046783">
    <property type="entry name" value="HTH_63"/>
</dbReference>
<evidence type="ECO:0000313" key="1">
    <source>
        <dbReference type="EMBL" id="QSG07772.1"/>
    </source>
</evidence>
<accession>A0A897N4C1</accession>
<organism evidence="1 2">
    <name type="scientific">Halapricum desulfuricans</name>
    <dbReference type="NCBI Taxonomy" id="2841257"/>
    <lineage>
        <taxon>Archaea</taxon>
        <taxon>Methanobacteriati</taxon>
        <taxon>Methanobacteriota</taxon>
        <taxon>Stenosarchaea group</taxon>
        <taxon>Halobacteria</taxon>
        <taxon>Halobacteriales</taxon>
        <taxon>Haloarculaceae</taxon>
        <taxon>Halapricum</taxon>
    </lineage>
</organism>
<dbReference type="Pfam" id="PF20575">
    <property type="entry name" value="HTH_63"/>
    <property type="match status" value="1"/>
</dbReference>
<dbReference type="AlphaFoldDB" id="A0A897N4C1"/>
<dbReference type="GeneID" id="68851033"/>
<dbReference type="EMBL" id="CP064788">
    <property type="protein sequence ID" value="QSG07772.1"/>
    <property type="molecule type" value="Genomic_DNA"/>
</dbReference>
<dbReference type="KEGG" id="hds:HSR122_0361"/>
<keyword evidence="2" id="KW-1185">Reference proteome</keyword>
<reference evidence="1 2" key="1">
    <citation type="submission" date="2020-11" db="EMBL/GenBank/DDBJ databases">
        <title>Carbohydrate-dependent, anaerobic sulfur respiration: A novel catabolism in halophilic archaea.</title>
        <authorList>
            <person name="Sorokin D.Y."/>
            <person name="Messina E."/>
            <person name="Smedile F."/>
            <person name="La Cono V."/>
            <person name="Hallsworth J.E."/>
            <person name="Yakimov M.M."/>
        </authorList>
    </citation>
    <scope>NUCLEOTIDE SEQUENCE [LARGE SCALE GENOMIC DNA]</scope>
    <source>
        <strain evidence="1 2">HSR12-2</strain>
    </source>
</reference>
<evidence type="ECO:0000313" key="2">
    <source>
        <dbReference type="Proteomes" id="UP000662973"/>
    </source>
</evidence>
<dbReference type="RefSeq" id="WP_229110964.1">
    <property type="nucleotide sequence ID" value="NZ_CP064788.1"/>
</dbReference>
<protein>
    <submittedName>
        <fullName evidence="1">Uncharacterized protein</fullName>
    </submittedName>
</protein>
<proteinExistence type="predicted"/>
<gene>
    <name evidence="1" type="ORF">HSR122_0361</name>
</gene>
<sequence>MAQNRQSSLELYVRSLAPRTAIRPHLDRIEALEALAADGLVSEYAIHVVGDGIIHEGDYDGVPIAQHLTQRLAEIEAWAEEHDASIPGIRTTTVTETYFNDMEYTVTRVPHKMVLEYTSGQLRFCSPAIADGERFGVDEHLADIRTSAGYSDRSRMERNL</sequence>